<dbReference type="EMBL" id="FQ790300">
    <property type="protein sequence ID" value="CCD49287.1"/>
    <property type="molecule type" value="Genomic_DNA"/>
</dbReference>
<evidence type="ECO:0000313" key="2">
    <source>
        <dbReference type="Proteomes" id="UP000008177"/>
    </source>
</evidence>
<gene>
    <name evidence="1" type="ORF">BofuT4_P031630.1</name>
</gene>
<dbReference type="HOGENOM" id="CLU_2209612_0_0_1"/>
<dbReference type="Proteomes" id="UP000008177">
    <property type="component" value="Unplaced contigs"/>
</dbReference>
<dbReference type="InParanoid" id="G2Y9L1"/>
<evidence type="ECO:0000313" key="1">
    <source>
        <dbReference type="EMBL" id="CCD49287.1"/>
    </source>
</evidence>
<sequence length="107" mass="12180">MSTLISVYDPRYVDRMPSEYLLLIDSQALTIRASSSYHLYISHDFATHSQPVVSLFNPFSVWYAKILAAALHPWFYTGLIVQNRSIALGLVISVQKYHRHGVLVAEI</sequence>
<organism evidence="1 2">
    <name type="scientific">Botryotinia fuckeliana (strain T4)</name>
    <name type="common">Noble rot fungus</name>
    <name type="synonym">Botrytis cinerea</name>
    <dbReference type="NCBI Taxonomy" id="999810"/>
    <lineage>
        <taxon>Eukaryota</taxon>
        <taxon>Fungi</taxon>
        <taxon>Dikarya</taxon>
        <taxon>Ascomycota</taxon>
        <taxon>Pezizomycotina</taxon>
        <taxon>Leotiomycetes</taxon>
        <taxon>Helotiales</taxon>
        <taxon>Sclerotiniaceae</taxon>
        <taxon>Botrytis</taxon>
    </lineage>
</organism>
<protein>
    <submittedName>
        <fullName evidence="1">Uncharacterized protein</fullName>
    </submittedName>
</protein>
<reference evidence="2" key="1">
    <citation type="journal article" date="2011" name="PLoS Genet.">
        <title>Genomic analysis of the necrotrophic fungal pathogens Sclerotinia sclerotiorum and Botrytis cinerea.</title>
        <authorList>
            <person name="Amselem J."/>
            <person name="Cuomo C.A."/>
            <person name="van Kan J.A."/>
            <person name="Viaud M."/>
            <person name="Benito E.P."/>
            <person name="Couloux A."/>
            <person name="Coutinho P.M."/>
            <person name="de Vries R.P."/>
            <person name="Dyer P.S."/>
            <person name="Fillinger S."/>
            <person name="Fournier E."/>
            <person name="Gout L."/>
            <person name="Hahn M."/>
            <person name="Kohn L."/>
            <person name="Lapalu N."/>
            <person name="Plummer K.M."/>
            <person name="Pradier J.M."/>
            <person name="Quevillon E."/>
            <person name="Sharon A."/>
            <person name="Simon A."/>
            <person name="ten Have A."/>
            <person name="Tudzynski B."/>
            <person name="Tudzynski P."/>
            <person name="Wincker P."/>
            <person name="Andrew M."/>
            <person name="Anthouard V."/>
            <person name="Beever R.E."/>
            <person name="Beffa R."/>
            <person name="Benoit I."/>
            <person name="Bouzid O."/>
            <person name="Brault B."/>
            <person name="Chen Z."/>
            <person name="Choquer M."/>
            <person name="Collemare J."/>
            <person name="Cotton P."/>
            <person name="Danchin E.G."/>
            <person name="Da Silva C."/>
            <person name="Gautier A."/>
            <person name="Giraud C."/>
            <person name="Giraud T."/>
            <person name="Gonzalez C."/>
            <person name="Grossetete S."/>
            <person name="Guldener U."/>
            <person name="Henrissat B."/>
            <person name="Howlett B.J."/>
            <person name="Kodira C."/>
            <person name="Kretschmer M."/>
            <person name="Lappartient A."/>
            <person name="Leroch M."/>
            <person name="Levis C."/>
            <person name="Mauceli E."/>
            <person name="Neuveglise C."/>
            <person name="Oeser B."/>
            <person name="Pearson M."/>
            <person name="Poulain J."/>
            <person name="Poussereau N."/>
            <person name="Quesneville H."/>
            <person name="Rascle C."/>
            <person name="Schumacher J."/>
            <person name="Segurens B."/>
            <person name="Sexton A."/>
            <person name="Silva E."/>
            <person name="Sirven C."/>
            <person name="Soanes D.M."/>
            <person name="Talbot N.J."/>
            <person name="Templeton M."/>
            <person name="Yandava C."/>
            <person name="Yarden O."/>
            <person name="Zeng Q."/>
            <person name="Rollins J.A."/>
            <person name="Lebrun M.H."/>
            <person name="Dickman M."/>
        </authorList>
    </citation>
    <scope>NUCLEOTIDE SEQUENCE [LARGE SCALE GENOMIC DNA]</scope>
    <source>
        <strain evidence="2">T4</strain>
    </source>
</reference>
<dbReference type="AlphaFoldDB" id="G2Y9L1"/>
<name>G2Y9L1_BOTF4</name>
<proteinExistence type="predicted"/>
<accession>G2Y9L1</accession>